<keyword evidence="4 12" id="KW-0175">Coiled coil</keyword>
<evidence type="ECO:0000256" key="1">
    <source>
        <dbReference type="ARBA" id="ARBA00004611"/>
    </source>
</evidence>
<evidence type="ECO:0000256" key="9">
    <source>
        <dbReference type="ARBA" id="ARBA00038424"/>
    </source>
</evidence>
<feature type="coiled-coil region" evidence="12">
    <location>
        <begin position="260"/>
        <end position="346"/>
    </location>
</feature>
<reference evidence="14 15" key="1">
    <citation type="submission" date="2024-04" db="EMBL/GenBank/DDBJ databases">
        <title>Tritrichomonas musculus Genome.</title>
        <authorList>
            <person name="Alves-Ferreira E."/>
            <person name="Grigg M."/>
            <person name="Lorenzi H."/>
            <person name="Galac M."/>
        </authorList>
    </citation>
    <scope>NUCLEOTIDE SEQUENCE [LARGE SCALE GENOMIC DNA]</scope>
    <source>
        <strain evidence="14 15">EAF2021</strain>
    </source>
</reference>
<keyword evidence="15" id="KW-1185">Reference proteome</keyword>
<evidence type="ECO:0000256" key="10">
    <source>
        <dbReference type="ARBA" id="ARBA00040899"/>
    </source>
</evidence>
<keyword evidence="5" id="KW-0969">Cilium</keyword>
<organism evidence="14 15">
    <name type="scientific">Tritrichomonas musculus</name>
    <dbReference type="NCBI Taxonomy" id="1915356"/>
    <lineage>
        <taxon>Eukaryota</taxon>
        <taxon>Metamonada</taxon>
        <taxon>Parabasalia</taxon>
        <taxon>Tritrichomonadida</taxon>
        <taxon>Tritrichomonadidae</taxon>
        <taxon>Tritrichomonas</taxon>
    </lineage>
</organism>
<comment type="subcellular location">
    <subcellularLocation>
        <location evidence="1">Cytoplasm</location>
        <location evidence="1">Cytoskeleton</location>
        <location evidence="1">Flagellum axoneme</location>
    </subcellularLocation>
    <subcellularLocation>
        <location evidence="8">Cytoplasm</location>
        <location evidence="8">Cytoskeleton</location>
        <location evidence="8">Flagellum basal body</location>
    </subcellularLocation>
</comment>
<proteinExistence type="inferred from homology"/>
<gene>
    <name evidence="14" type="ORF">M9Y10_021520</name>
</gene>
<evidence type="ECO:0000313" key="14">
    <source>
        <dbReference type="EMBL" id="KAK8893105.1"/>
    </source>
</evidence>
<evidence type="ECO:0000313" key="15">
    <source>
        <dbReference type="Proteomes" id="UP001470230"/>
    </source>
</evidence>
<evidence type="ECO:0000256" key="3">
    <source>
        <dbReference type="ARBA" id="ARBA00022846"/>
    </source>
</evidence>
<keyword evidence="7" id="KW-0966">Cell projection</keyword>
<evidence type="ECO:0000256" key="2">
    <source>
        <dbReference type="ARBA" id="ARBA00022490"/>
    </source>
</evidence>
<sequence length="476" mass="56717">MPAKKAKKKVVDPNRIDIEKIHRQDNILKLLDEFHQSEKLNRAAVDKKWFDILSEEKLQSQKMNLSVIQANYTKQLDRCDSIISRLMQWLEQGESEYQFALRSHKHNLELLCDLSIKRLDFEHDRFESSLKSIQDEYDSNREKTLAAYNKHVLEVKDIINAIEHEYSQKNKLMESKFRQEEDSLKMKNQEMMTTLKMHLMSQTDQVINASKTKYEEYKKKTESKMHQFNLMLAKHQARQKTMKYNEEQIIKNAAEIAHWRRKIKSNERESKESNDRLRQEKENLSLHFRELKDIMAKFRRNEAAKLAEISVAFEDINNDLNNKLKLAEKILKFAEMNRELETEKEQVLPFPASVVETDPEIQRQMRQFKLQLKGDSKFVNESDLFDKFYRRYNKVLLDKLSLQRERAELLDRNQKLKTMMKRYMSGMAVTKDWNDRPNTLFIVNQDTNAPMRRVDQEQIPVIEAGMTIAANKLQGY</sequence>
<comment type="caution">
    <text evidence="14">The sequence shown here is derived from an EMBL/GenBank/DDBJ whole genome shotgun (WGS) entry which is preliminary data.</text>
</comment>
<feature type="domain" description="Dynein regulatory complex protein 1/2 N-terminal" evidence="13">
    <location>
        <begin position="23"/>
        <end position="107"/>
    </location>
</feature>
<evidence type="ECO:0000256" key="12">
    <source>
        <dbReference type="SAM" id="Coils"/>
    </source>
</evidence>
<evidence type="ECO:0000256" key="11">
    <source>
        <dbReference type="ARBA" id="ARBA00045865"/>
    </source>
</evidence>
<dbReference type="Proteomes" id="UP001470230">
    <property type="component" value="Unassembled WGS sequence"/>
</dbReference>
<dbReference type="InterPro" id="IPR039750">
    <property type="entry name" value="DRC1/DRC2"/>
</dbReference>
<comment type="function">
    <text evidence="11">Component of the nexin-dynein regulatory complex (N-DRC), a key regulator of ciliary/flagellar motility which maintains the alignment and integrity of the distal axoneme and regulates microtubule sliding in motile axonemes. Plays a critical role in the assembly of N-DRC and also stabilizes the assembly of multiple inner dynein arms and radial spokes. Coassembles with DRC1 to form a central scaffold needed for assembly of the N-DRC and its attachment to the outer doublet microtubules.</text>
</comment>
<evidence type="ECO:0000256" key="6">
    <source>
        <dbReference type="ARBA" id="ARBA00023212"/>
    </source>
</evidence>
<accession>A0ABR2KT05</accession>
<dbReference type="EMBL" id="JAPFFF010000003">
    <property type="protein sequence ID" value="KAK8893105.1"/>
    <property type="molecule type" value="Genomic_DNA"/>
</dbReference>
<dbReference type="Pfam" id="PF14772">
    <property type="entry name" value="NYD-SP28"/>
    <property type="match status" value="1"/>
</dbReference>
<keyword evidence="2" id="KW-0963">Cytoplasm</keyword>
<evidence type="ECO:0000259" key="13">
    <source>
        <dbReference type="Pfam" id="PF14772"/>
    </source>
</evidence>
<keyword evidence="3" id="KW-0282">Flagellum</keyword>
<dbReference type="InterPro" id="IPR039505">
    <property type="entry name" value="DRC1/2_N"/>
</dbReference>
<evidence type="ECO:0000256" key="8">
    <source>
        <dbReference type="ARBA" id="ARBA00037841"/>
    </source>
</evidence>
<evidence type="ECO:0000256" key="4">
    <source>
        <dbReference type="ARBA" id="ARBA00023054"/>
    </source>
</evidence>
<dbReference type="PANTHER" id="PTHR21625">
    <property type="entry name" value="NYD-SP28 PROTEIN"/>
    <property type="match status" value="1"/>
</dbReference>
<protein>
    <recommendedName>
        <fullName evidence="10">Dynein regulatory complex subunit 2</fullName>
    </recommendedName>
</protein>
<keyword evidence="6" id="KW-0206">Cytoskeleton</keyword>
<comment type="similarity">
    <text evidence="9">Belongs to the DRC2 family.</text>
</comment>
<evidence type="ECO:0000256" key="5">
    <source>
        <dbReference type="ARBA" id="ARBA00023069"/>
    </source>
</evidence>
<name>A0ABR2KT05_9EUKA</name>
<dbReference type="PANTHER" id="PTHR21625:SF0">
    <property type="entry name" value="DYNEIN REGULATORY COMPLEX SUBUNIT 2"/>
    <property type="match status" value="1"/>
</dbReference>
<evidence type="ECO:0000256" key="7">
    <source>
        <dbReference type="ARBA" id="ARBA00023273"/>
    </source>
</evidence>